<evidence type="ECO:0000313" key="4">
    <source>
        <dbReference type="Proteomes" id="UP001165667"/>
    </source>
</evidence>
<dbReference type="Proteomes" id="UP001165667">
    <property type="component" value="Unassembled WGS sequence"/>
</dbReference>
<dbReference type="AlphaFoldDB" id="A0AA41Z2C9"/>
<organism evidence="3 4">
    <name type="scientific">Lichenifustis flavocetrariae</name>
    <dbReference type="NCBI Taxonomy" id="2949735"/>
    <lineage>
        <taxon>Bacteria</taxon>
        <taxon>Pseudomonadati</taxon>
        <taxon>Pseudomonadota</taxon>
        <taxon>Alphaproteobacteria</taxon>
        <taxon>Hyphomicrobiales</taxon>
        <taxon>Lichenihabitantaceae</taxon>
        <taxon>Lichenifustis</taxon>
    </lineage>
</organism>
<reference evidence="3" key="1">
    <citation type="submission" date="2022-05" db="EMBL/GenBank/DDBJ databases">
        <authorList>
            <person name="Pankratov T."/>
        </authorList>
    </citation>
    <scope>NUCLEOTIDE SEQUENCE</scope>
    <source>
        <strain evidence="3">BP6-180914</strain>
    </source>
</reference>
<accession>A0AA41Z2C9</accession>
<keyword evidence="4" id="KW-1185">Reference proteome</keyword>
<sequence>MRSGFPIRHTGPIIEGFPIESERQLRGGCRILIVVASVLCGGRGLLAAERPPDVFLPSFWDSQRVLEKPDLDPATTIRFVTGDDYAPFDFTLADGTLTGFNVDLARALCDELKVSCTIQARAWETIVPAVTGREADAAIASLSITEEARKTVAFTRAYYRTPARFLTRSDATLGDPTPEALAGKKVGVQSGTAHEAYLRTFFPGATIVPFSSAASARAALKNGTIDALFDDGIAAALWLNGDAAGGCCVFRGGPFTESRFFGQGAGIAVRKDDQRLRRALDYALAQVAAKGVYADLYLKYFPIGFY</sequence>
<dbReference type="Pfam" id="PF00497">
    <property type="entry name" value="SBP_bac_3"/>
    <property type="match status" value="1"/>
</dbReference>
<protein>
    <submittedName>
        <fullName evidence="3">Transporter substrate-binding domain-containing protein</fullName>
    </submittedName>
</protein>
<gene>
    <name evidence="3" type="ORF">M8523_08230</name>
</gene>
<dbReference type="EMBL" id="JAMOIM010000004">
    <property type="protein sequence ID" value="MCW6508007.1"/>
    <property type="molecule type" value="Genomic_DNA"/>
</dbReference>
<dbReference type="InterPro" id="IPR001638">
    <property type="entry name" value="Solute-binding_3/MltF_N"/>
</dbReference>
<dbReference type="RefSeq" id="WP_282584363.1">
    <property type="nucleotide sequence ID" value="NZ_JAMOIM010000004.1"/>
</dbReference>
<dbReference type="PANTHER" id="PTHR35936">
    <property type="entry name" value="MEMBRANE-BOUND LYTIC MUREIN TRANSGLYCOSYLASE F"/>
    <property type="match status" value="1"/>
</dbReference>
<dbReference type="PANTHER" id="PTHR35936:SF35">
    <property type="entry name" value="L-CYSTINE-BINDING PROTEIN TCYJ"/>
    <property type="match status" value="1"/>
</dbReference>
<dbReference type="Gene3D" id="3.40.190.10">
    <property type="entry name" value="Periplasmic binding protein-like II"/>
    <property type="match status" value="2"/>
</dbReference>
<evidence type="ECO:0000259" key="2">
    <source>
        <dbReference type="SMART" id="SM00062"/>
    </source>
</evidence>
<dbReference type="SUPFAM" id="SSF53850">
    <property type="entry name" value="Periplasmic binding protein-like II"/>
    <property type="match status" value="1"/>
</dbReference>
<keyword evidence="1" id="KW-0732">Signal</keyword>
<comment type="caution">
    <text evidence="3">The sequence shown here is derived from an EMBL/GenBank/DDBJ whole genome shotgun (WGS) entry which is preliminary data.</text>
</comment>
<dbReference type="SMART" id="SM00062">
    <property type="entry name" value="PBPb"/>
    <property type="match status" value="1"/>
</dbReference>
<evidence type="ECO:0000256" key="1">
    <source>
        <dbReference type="ARBA" id="ARBA00022729"/>
    </source>
</evidence>
<name>A0AA41Z2C9_9HYPH</name>
<proteinExistence type="predicted"/>
<evidence type="ECO:0000313" key="3">
    <source>
        <dbReference type="EMBL" id="MCW6508007.1"/>
    </source>
</evidence>
<dbReference type="CDD" id="cd01001">
    <property type="entry name" value="PBP2_HisJ_LAO_like"/>
    <property type="match status" value="1"/>
</dbReference>
<feature type="domain" description="Solute-binding protein family 3/N-terminal" evidence="2">
    <location>
        <begin position="76"/>
        <end position="304"/>
    </location>
</feature>